<dbReference type="InterPro" id="IPR039663">
    <property type="entry name" value="AIP/AIPL1/TTC9"/>
</dbReference>
<comment type="caution">
    <text evidence="4">The sequence shown here is derived from an EMBL/GenBank/DDBJ whole genome shotgun (WGS) entry which is preliminary data.</text>
</comment>
<keyword evidence="5" id="KW-1185">Reference proteome</keyword>
<proteinExistence type="predicted"/>
<dbReference type="InParanoid" id="A0A0V0R246"/>
<dbReference type="SMART" id="SM00028">
    <property type="entry name" value="TPR"/>
    <property type="match status" value="2"/>
</dbReference>
<dbReference type="Gene3D" id="1.25.40.10">
    <property type="entry name" value="Tetratricopeptide repeat domain"/>
    <property type="match status" value="1"/>
</dbReference>
<name>A0A0V0R246_PSEPJ</name>
<feature type="compositionally biased region" description="Basic and acidic residues" evidence="3">
    <location>
        <begin position="235"/>
        <end position="269"/>
    </location>
</feature>
<feature type="region of interest" description="Disordered" evidence="3">
    <location>
        <begin position="235"/>
        <end position="277"/>
    </location>
</feature>
<dbReference type="PANTHER" id="PTHR11242:SF0">
    <property type="entry name" value="TPR_REGION DOMAIN-CONTAINING PROTEIN"/>
    <property type="match status" value="1"/>
</dbReference>
<gene>
    <name evidence="4" type="ORF">PPERSA_13052</name>
</gene>
<dbReference type="SUPFAM" id="SSF48452">
    <property type="entry name" value="TPR-like"/>
    <property type="match status" value="1"/>
</dbReference>
<accession>A0A0V0R246</accession>
<feature type="compositionally biased region" description="Polar residues" evidence="3">
    <location>
        <begin position="24"/>
        <end position="80"/>
    </location>
</feature>
<evidence type="ECO:0000256" key="1">
    <source>
        <dbReference type="ARBA" id="ARBA00022737"/>
    </source>
</evidence>
<reference evidence="4 5" key="1">
    <citation type="journal article" date="2015" name="Sci. Rep.">
        <title>Genome of the facultative scuticociliatosis pathogen Pseudocohnilembus persalinus provides insight into its virulence through horizontal gene transfer.</title>
        <authorList>
            <person name="Xiong J."/>
            <person name="Wang G."/>
            <person name="Cheng J."/>
            <person name="Tian M."/>
            <person name="Pan X."/>
            <person name="Warren A."/>
            <person name="Jiang C."/>
            <person name="Yuan D."/>
            <person name="Miao W."/>
        </authorList>
    </citation>
    <scope>NUCLEOTIDE SEQUENCE [LARGE SCALE GENOMIC DNA]</scope>
    <source>
        <strain evidence="4">36N120E</strain>
    </source>
</reference>
<dbReference type="Proteomes" id="UP000054937">
    <property type="component" value="Unassembled WGS sequence"/>
</dbReference>
<dbReference type="OMA" id="KYPQLEN"/>
<dbReference type="PANTHER" id="PTHR11242">
    <property type="entry name" value="ARYL HYDROCARBON RECEPTOR INTERACTING PROTEIN RELATED"/>
    <property type="match status" value="1"/>
</dbReference>
<dbReference type="InterPro" id="IPR011990">
    <property type="entry name" value="TPR-like_helical_dom_sf"/>
</dbReference>
<organism evidence="4 5">
    <name type="scientific">Pseudocohnilembus persalinus</name>
    <name type="common">Ciliate</name>
    <dbReference type="NCBI Taxonomy" id="266149"/>
    <lineage>
        <taxon>Eukaryota</taxon>
        <taxon>Sar</taxon>
        <taxon>Alveolata</taxon>
        <taxon>Ciliophora</taxon>
        <taxon>Intramacronucleata</taxon>
        <taxon>Oligohymenophorea</taxon>
        <taxon>Scuticociliatia</taxon>
        <taxon>Philasterida</taxon>
        <taxon>Pseudocohnilembidae</taxon>
        <taxon>Pseudocohnilembus</taxon>
    </lineage>
</organism>
<feature type="region of interest" description="Disordered" evidence="3">
    <location>
        <begin position="1"/>
        <end position="89"/>
    </location>
</feature>
<evidence type="ECO:0000313" key="5">
    <source>
        <dbReference type="Proteomes" id="UP000054937"/>
    </source>
</evidence>
<dbReference type="OrthoDB" id="307285at2759"/>
<evidence type="ECO:0000256" key="3">
    <source>
        <dbReference type="SAM" id="MobiDB-lite"/>
    </source>
</evidence>
<dbReference type="AlphaFoldDB" id="A0A0V0R246"/>
<sequence length="296" mass="34693">MSDEQIKAMSQAQGMNIDPAMFRQASQMMQNMSPEQLEQMRRMSSNMGYDSFKNKQPPQTNSYKQNQSTQNSQPKISPNTSSSSSSYKYPQLENINNLKIKGNEFFKKQDFESAKGKYQEGIFEVEEVRMKAQYKSFSQEMKNEVQNLEIALRMNYANILAKQNEFDLVLDQAKEVLKLDQENGKGNFRMGQALFQQEKFEKSRDYIEKAAQIMKQDQNVQQLYKDMKAKLGIKEEQKQEQKEKEEVVKEKNQSENKKDNEDQKNKQTFDDGQQQRQQLHLTSSLLLQCKYALRQS</sequence>
<keyword evidence="2" id="KW-0802">TPR repeat</keyword>
<protein>
    <submittedName>
        <fullName evidence="4">Uncharacterized protein</fullName>
    </submittedName>
</protein>
<evidence type="ECO:0000256" key="2">
    <source>
        <dbReference type="ARBA" id="ARBA00022803"/>
    </source>
</evidence>
<evidence type="ECO:0000313" key="4">
    <source>
        <dbReference type="EMBL" id="KRX08571.1"/>
    </source>
</evidence>
<dbReference type="InterPro" id="IPR019734">
    <property type="entry name" value="TPR_rpt"/>
</dbReference>
<dbReference type="EMBL" id="LDAU01000063">
    <property type="protein sequence ID" value="KRX08571.1"/>
    <property type="molecule type" value="Genomic_DNA"/>
</dbReference>
<keyword evidence="1" id="KW-0677">Repeat</keyword>